<accession>A0A0R1H9B5</accession>
<feature type="transmembrane region" description="Helical" evidence="1">
    <location>
        <begin position="458"/>
        <end position="478"/>
    </location>
</feature>
<feature type="transmembrane region" description="Helical" evidence="1">
    <location>
        <begin position="106"/>
        <end position="127"/>
    </location>
</feature>
<keyword evidence="1" id="KW-0812">Transmembrane</keyword>
<dbReference type="PANTHER" id="PTHR38454:SF1">
    <property type="entry name" value="INTEGRAL MEMBRANE PROTEIN"/>
    <property type="match status" value="1"/>
</dbReference>
<dbReference type="InterPro" id="IPR018580">
    <property type="entry name" value="Uncharacterised_YfhO"/>
</dbReference>
<feature type="transmembrane region" description="Helical" evidence="1">
    <location>
        <begin position="236"/>
        <end position="256"/>
    </location>
</feature>
<feature type="transmembrane region" description="Helical" evidence="1">
    <location>
        <begin position="432"/>
        <end position="451"/>
    </location>
</feature>
<dbReference type="PANTHER" id="PTHR38454">
    <property type="entry name" value="INTEGRAL MEMBRANE PROTEIN-RELATED"/>
    <property type="match status" value="1"/>
</dbReference>
<feature type="transmembrane region" description="Helical" evidence="1">
    <location>
        <begin position="199"/>
        <end position="216"/>
    </location>
</feature>
<evidence type="ECO:0000313" key="3">
    <source>
        <dbReference type="Proteomes" id="UP000051176"/>
    </source>
</evidence>
<comment type="caution">
    <text evidence="2">The sequence shown here is derived from an EMBL/GenBank/DDBJ whole genome shotgun (WGS) entry which is preliminary data.</text>
</comment>
<feature type="transmembrane region" description="Helical" evidence="1">
    <location>
        <begin position="393"/>
        <end position="412"/>
    </location>
</feature>
<reference evidence="2 3" key="1">
    <citation type="journal article" date="2015" name="Genome Announc.">
        <title>Expanding the biotechnology potential of lactobacilli through comparative genomics of 213 strains and associated genera.</title>
        <authorList>
            <person name="Sun Z."/>
            <person name="Harris H.M."/>
            <person name="McCann A."/>
            <person name="Guo C."/>
            <person name="Argimon S."/>
            <person name="Zhang W."/>
            <person name="Yang X."/>
            <person name="Jeffery I.B."/>
            <person name="Cooney J.C."/>
            <person name="Kagawa T.F."/>
            <person name="Liu W."/>
            <person name="Song Y."/>
            <person name="Salvetti E."/>
            <person name="Wrobel A."/>
            <person name="Rasinkangas P."/>
            <person name="Parkhill J."/>
            <person name="Rea M.C."/>
            <person name="O'Sullivan O."/>
            <person name="Ritari J."/>
            <person name="Douillard F.P."/>
            <person name="Paul Ross R."/>
            <person name="Yang R."/>
            <person name="Briner A.E."/>
            <person name="Felis G.E."/>
            <person name="de Vos W.M."/>
            <person name="Barrangou R."/>
            <person name="Klaenhammer T.R."/>
            <person name="Caufield P.W."/>
            <person name="Cui Y."/>
            <person name="Zhang H."/>
            <person name="O'Toole P.W."/>
        </authorList>
    </citation>
    <scope>NUCLEOTIDE SEQUENCE [LARGE SCALE GENOMIC DNA]</scope>
    <source>
        <strain evidence="2 3">ATCC 53295</strain>
    </source>
</reference>
<feature type="transmembrane region" description="Helical" evidence="1">
    <location>
        <begin position="829"/>
        <end position="849"/>
    </location>
</feature>
<evidence type="ECO:0000256" key="1">
    <source>
        <dbReference type="SAM" id="Phobius"/>
    </source>
</evidence>
<keyword evidence="1" id="KW-0472">Membrane</keyword>
<keyword evidence="1" id="KW-1133">Transmembrane helix</keyword>
<organism evidence="2 3">
    <name type="scientific">Levilactobacillus parabrevis ATCC 53295</name>
    <dbReference type="NCBI Taxonomy" id="1267003"/>
    <lineage>
        <taxon>Bacteria</taxon>
        <taxon>Bacillati</taxon>
        <taxon>Bacillota</taxon>
        <taxon>Bacilli</taxon>
        <taxon>Lactobacillales</taxon>
        <taxon>Lactobacillaceae</taxon>
        <taxon>Levilactobacillus</taxon>
    </lineage>
</organism>
<feature type="transmembrane region" description="Helical" evidence="1">
    <location>
        <begin position="334"/>
        <end position="356"/>
    </location>
</feature>
<dbReference type="STRING" id="357278.IV61_GL001691"/>
<keyword evidence="3" id="KW-1185">Reference proteome</keyword>
<dbReference type="PATRIC" id="fig|1267003.4.peg.798"/>
<sequence>MRRERLRFNHWRNPVLTGIIALILVASLFAIRGVTPFGDRNLLIGDLGTQYIPFFTDFTRLIHGHAWDLFNFHQALGTSWVPTIAYYLLSPFNLMLVFFKASQIPIAMAVIIMLKIATIAGTMTFYLQEHWRTQQLFTGAFGLAFAFSGFVALNFFNLMWLDALIFLPLVAWGIDRLVITGRTGGYFGWLLVSVLTDYYLGYMTCLFIVAYFVYMLTAEWPAGQSVLEWLREKRRICYRFIGASLLSVGTTLVILLPTVLGMLATPKTQGQAGNFHLVPMFGLEFFNQLGVGAGDYLQRLSHGPAIFSSSLVILLAIAYFGLPQIKTRAKVRAAVLLLFLFLGMWLRGFNTVWHLMTPPSGYPFRNSFFFSFVLILIASSAWQAGLSQLSRRWRWATSLILGILMLLGSWMIPLMQTWTQSGYYASLQPINWAAVWTSLAILAVTTGLLWLKAVPPVWLGVVVVIELFVNFSFALVGIDYGSQQRYAKAYNQSVQRLQPVTATSKLYRIRNDAPTVAPGFQHHYNPYNDAMWLGYNGTGAYSSTTPANTMTMVKQLGLYTRDARRLSNQGFTPGTEMLFGVRNKLTKNDNVRVGSYSGMGFAVSSQLLKVKLTANALTNQESILQALRPSQHAYFVPVTAGHDQVKAIWRINNHPTNFVYNHVWHVTPQATGRIYLFDPTSASKYSTMSVNGHNVAPKMQTDGNTSMINLGEYRQGEALTIKYASNRPTPKALAVATLPASRMAAVHQAVSTHALRLRQHRGHLRTDYQGTIAATPNKRWGYLSLPQERGWRITVNERTVKPRTVLGDMMAVPLTPGQNRVVISYHVPGGWIGLAASVVCAVSYGALWYRKQL</sequence>
<name>A0A0R1H9B5_9LACO</name>
<evidence type="ECO:0008006" key="4">
    <source>
        <dbReference type="Google" id="ProtNLM"/>
    </source>
</evidence>
<dbReference type="AlphaFoldDB" id="A0A0R1H9B5"/>
<feature type="transmembrane region" description="Helical" evidence="1">
    <location>
        <begin position="133"/>
        <end position="153"/>
    </location>
</feature>
<proteinExistence type="predicted"/>
<dbReference type="Pfam" id="PF09586">
    <property type="entry name" value="YfhO"/>
    <property type="match status" value="1"/>
</dbReference>
<feature type="transmembrane region" description="Helical" evidence="1">
    <location>
        <begin position="79"/>
        <end position="99"/>
    </location>
</feature>
<dbReference type="RefSeq" id="WP_020089465.1">
    <property type="nucleotide sequence ID" value="NZ_AZCZ01000002.1"/>
</dbReference>
<feature type="transmembrane region" description="Helical" evidence="1">
    <location>
        <begin position="368"/>
        <end position="386"/>
    </location>
</feature>
<protein>
    <recommendedName>
        <fullName evidence="4">Integral membrane protein</fullName>
    </recommendedName>
</protein>
<gene>
    <name evidence="2" type="ORF">FD07_GL000750</name>
</gene>
<dbReference type="eggNOG" id="COG4485">
    <property type="taxonomic scope" value="Bacteria"/>
</dbReference>
<feature type="transmembrane region" description="Helical" evidence="1">
    <location>
        <begin position="305"/>
        <end position="322"/>
    </location>
</feature>
<evidence type="ECO:0000313" key="2">
    <source>
        <dbReference type="EMBL" id="KRK39575.1"/>
    </source>
</evidence>
<dbReference type="OrthoDB" id="9815466at2"/>
<dbReference type="EMBL" id="AZCZ01000002">
    <property type="protein sequence ID" value="KRK39575.1"/>
    <property type="molecule type" value="Genomic_DNA"/>
</dbReference>
<dbReference type="Proteomes" id="UP000051176">
    <property type="component" value="Unassembled WGS sequence"/>
</dbReference>
<feature type="transmembrane region" description="Helical" evidence="1">
    <location>
        <begin position="160"/>
        <end position="179"/>
    </location>
</feature>